<dbReference type="GO" id="GO:0019363">
    <property type="term" value="P:pyridine nucleotide biosynthetic process"/>
    <property type="evidence" value="ECO:0007669"/>
    <property type="project" value="UniProtKB-KW"/>
</dbReference>
<dbReference type="InterPro" id="IPR036380">
    <property type="entry name" value="Isochorismatase-like_sf"/>
</dbReference>
<dbReference type="AlphaFoldDB" id="A0A316UMJ1"/>
<evidence type="ECO:0000256" key="3">
    <source>
        <dbReference type="ARBA" id="ARBA00022723"/>
    </source>
</evidence>
<evidence type="ECO:0000313" key="10">
    <source>
        <dbReference type="Proteomes" id="UP000245884"/>
    </source>
</evidence>
<gene>
    <name evidence="9" type="ORF">BDZ90DRAFT_233105</name>
</gene>
<dbReference type="Pfam" id="PF00857">
    <property type="entry name" value="Isochorismatase"/>
    <property type="match status" value="1"/>
</dbReference>
<evidence type="ECO:0000256" key="1">
    <source>
        <dbReference type="ARBA" id="ARBA00006336"/>
    </source>
</evidence>
<keyword evidence="4 9" id="KW-0378">Hydrolase</keyword>
<dbReference type="STRING" id="1569628.A0A316UMJ1"/>
<evidence type="ECO:0000256" key="4">
    <source>
        <dbReference type="ARBA" id="ARBA00022801"/>
    </source>
</evidence>
<keyword evidence="10" id="KW-1185">Reference proteome</keyword>
<keyword evidence="2" id="KW-0662">Pyridine nucleotide biosynthesis</keyword>
<feature type="domain" description="Isochorismatase-like" evidence="8">
    <location>
        <begin position="156"/>
        <end position="231"/>
    </location>
</feature>
<dbReference type="EMBL" id="KZ819671">
    <property type="protein sequence ID" value="PWN26469.1"/>
    <property type="molecule type" value="Genomic_DNA"/>
</dbReference>
<reference evidence="9 10" key="1">
    <citation type="journal article" date="2018" name="Mol. Biol. Evol.">
        <title>Broad Genomic Sampling Reveals a Smut Pathogenic Ancestry of the Fungal Clade Ustilaginomycotina.</title>
        <authorList>
            <person name="Kijpornyongpan T."/>
            <person name="Mondo S.J."/>
            <person name="Barry K."/>
            <person name="Sandor L."/>
            <person name="Lee J."/>
            <person name="Lipzen A."/>
            <person name="Pangilinan J."/>
            <person name="LaButti K."/>
            <person name="Hainaut M."/>
            <person name="Henrissat B."/>
            <person name="Grigoriev I.V."/>
            <person name="Spatafora J.W."/>
            <person name="Aime M.C."/>
        </authorList>
    </citation>
    <scope>NUCLEOTIDE SEQUENCE [LARGE SCALE GENOMIC DNA]</scope>
    <source>
        <strain evidence="9 10">MCA 5214</strain>
    </source>
</reference>
<comment type="pathway">
    <text evidence="5">Cofactor biosynthesis; nicotinate biosynthesis; nicotinate from nicotinamide: step 1/1.</text>
</comment>
<dbReference type="GO" id="GO:0008936">
    <property type="term" value="F:nicotinamidase activity"/>
    <property type="evidence" value="ECO:0007669"/>
    <property type="project" value="UniProtKB-EC"/>
</dbReference>
<keyword evidence="3" id="KW-0479">Metal-binding</keyword>
<evidence type="ECO:0000313" key="9">
    <source>
        <dbReference type="EMBL" id="PWN26469.1"/>
    </source>
</evidence>
<evidence type="ECO:0000259" key="8">
    <source>
        <dbReference type="Pfam" id="PF00857"/>
    </source>
</evidence>
<evidence type="ECO:0000256" key="7">
    <source>
        <dbReference type="ARBA" id="ARBA00043224"/>
    </source>
</evidence>
<dbReference type="GeneID" id="37028333"/>
<sequence length="275" mass="30391">MAGLILVDVQYDFLPGGALAVKEADTIITPILDELLPPASASSSSQQPWRTIVATQDYHPVGHISFASSHTGAKPLDTRRVSHPLIKGEEIDQVMWPDHCVQGTRGAEIEDHVAARLRQIKTSEREAPDIILVQKGTDPHVDGYSGLSDNAQSRFTPLVRYLSSRRPDPIDVVVVCGLATDYCVLYTAMDLVKFGYKVLLPREATRGVDAQGSQEALDKLEAAGVKVVQTAREAKELARQMVKQLEARSEESYLGKFELEQKKVWEEQMGRQSVQ</sequence>
<evidence type="ECO:0000256" key="6">
    <source>
        <dbReference type="ARBA" id="ARBA00039017"/>
    </source>
</evidence>
<dbReference type="SUPFAM" id="SSF52499">
    <property type="entry name" value="Isochorismatase-like hydrolases"/>
    <property type="match status" value="1"/>
</dbReference>
<protein>
    <recommendedName>
        <fullName evidence="6">nicotinamidase</fullName>
        <ecNumber evidence="6">3.5.1.19</ecNumber>
    </recommendedName>
    <alternativeName>
        <fullName evidence="7">Nicotinamide deamidase</fullName>
    </alternativeName>
</protein>
<dbReference type="RefSeq" id="XP_025361081.1">
    <property type="nucleotide sequence ID" value="XM_025506510.1"/>
</dbReference>
<dbReference type="Proteomes" id="UP000245884">
    <property type="component" value="Unassembled WGS sequence"/>
</dbReference>
<dbReference type="OrthoDB" id="1739143at2759"/>
<dbReference type="Gene3D" id="3.40.50.850">
    <property type="entry name" value="Isochorismatase-like"/>
    <property type="match status" value="1"/>
</dbReference>
<name>A0A316UMJ1_9BASI</name>
<dbReference type="InterPro" id="IPR000868">
    <property type="entry name" value="Isochorismatase-like_dom"/>
</dbReference>
<comment type="similarity">
    <text evidence="1">Belongs to the isochorismatase family.</text>
</comment>
<evidence type="ECO:0000256" key="5">
    <source>
        <dbReference type="ARBA" id="ARBA00037900"/>
    </source>
</evidence>
<dbReference type="GO" id="GO:0046872">
    <property type="term" value="F:metal ion binding"/>
    <property type="evidence" value="ECO:0007669"/>
    <property type="project" value="UniProtKB-KW"/>
</dbReference>
<dbReference type="EC" id="3.5.1.19" evidence="6"/>
<organism evidence="9 10">
    <name type="scientific">Jaminaea rosea</name>
    <dbReference type="NCBI Taxonomy" id="1569628"/>
    <lineage>
        <taxon>Eukaryota</taxon>
        <taxon>Fungi</taxon>
        <taxon>Dikarya</taxon>
        <taxon>Basidiomycota</taxon>
        <taxon>Ustilaginomycotina</taxon>
        <taxon>Exobasidiomycetes</taxon>
        <taxon>Microstromatales</taxon>
        <taxon>Microstromatales incertae sedis</taxon>
        <taxon>Jaminaea</taxon>
    </lineage>
</organism>
<evidence type="ECO:0000256" key="2">
    <source>
        <dbReference type="ARBA" id="ARBA00022642"/>
    </source>
</evidence>
<dbReference type="PANTHER" id="PTHR11080:SF2">
    <property type="entry name" value="LD05707P"/>
    <property type="match status" value="1"/>
</dbReference>
<accession>A0A316UMJ1</accession>
<dbReference type="InterPro" id="IPR052347">
    <property type="entry name" value="Isochorismatase_Nicotinamidase"/>
</dbReference>
<dbReference type="PANTHER" id="PTHR11080">
    <property type="entry name" value="PYRAZINAMIDASE/NICOTINAMIDASE"/>
    <property type="match status" value="1"/>
</dbReference>
<proteinExistence type="inferred from homology"/>